<dbReference type="Gene3D" id="3.40.50.1240">
    <property type="entry name" value="Phosphoglycerate mutase-like"/>
    <property type="match status" value="1"/>
</dbReference>
<dbReference type="InterPro" id="IPR050645">
    <property type="entry name" value="Histidine_acid_phosphatase"/>
</dbReference>
<dbReference type="InterPro" id="IPR000560">
    <property type="entry name" value="His_Pase_clade-2"/>
</dbReference>
<feature type="transmembrane region" description="Helical" evidence="7">
    <location>
        <begin position="12"/>
        <end position="31"/>
    </location>
</feature>
<evidence type="ECO:0000256" key="4">
    <source>
        <dbReference type="ARBA" id="ARBA00036311"/>
    </source>
</evidence>
<dbReference type="PANTHER" id="PTHR11567">
    <property type="entry name" value="ACID PHOSPHATASE-RELATED"/>
    <property type="match status" value="1"/>
</dbReference>
<dbReference type="PROSITE" id="PS00616">
    <property type="entry name" value="HIS_ACID_PHOSPHAT_1"/>
    <property type="match status" value="1"/>
</dbReference>
<evidence type="ECO:0000256" key="7">
    <source>
        <dbReference type="SAM" id="Phobius"/>
    </source>
</evidence>
<name>A0ABM1BZQ0_LIMPO</name>
<comment type="similarity">
    <text evidence="2">Belongs to the histidine acid phosphatase family.</text>
</comment>
<evidence type="ECO:0000256" key="6">
    <source>
        <dbReference type="ARBA" id="ARBA00041499"/>
    </source>
</evidence>
<accession>A0ABM1BZQ0</accession>
<keyword evidence="7" id="KW-0812">Transmembrane</keyword>
<keyword evidence="7" id="KW-0472">Membrane</keyword>
<dbReference type="SUPFAM" id="SSF53254">
    <property type="entry name" value="Phosphoglycerate mutase-like"/>
    <property type="match status" value="1"/>
</dbReference>
<evidence type="ECO:0000256" key="5">
    <source>
        <dbReference type="ARBA" id="ARBA00040357"/>
    </source>
</evidence>
<evidence type="ECO:0000256" key="2">
    <source>
        <dbReference type="ARBA" id="ARBA00005375"/>
    </source>
</evidence>
<evidence type="ECO:0000256" key="3">
    <source>
        <dbReference type="ARBA" id="ARBA00022801"/>
    </source>
</evidence>
<sequence length="496" mass="57163">MGIFTKFTSKYKFIFCGLFIFWIIGMIYTVLSIGQKRSGDQKDGKLQMNFPKRNHLPPPNSLKMVKIHRYCNPPENISLGREGLVKGNYSLELVAVLIRHGDRGPLISVRNQSAINCGLQGRHNHPLISKYFKSLRMKHRWQKLREQFGSYPLYPEERNCQNGELTHVGAMQHLVLGQLLGEVYKKKWNLLPERTTSDHFSVLSTRYSRTFQSALAFIFGFLPKLELDDLKVIPVEDQLFCIKEESCQCENLNQQEALVDEKMNQLLKSHPAVVDLIYKLSPIVRGRGASPNITHIKPLFDALMAYVCHQSHLPCWPQPYTCATIDHVRNMISYLDWKGKQLLGYPPYRKGALLKTYSLLTRLKNILSDRIRRRTDRRFFLFSGHDLTIEPLSVILAFNSGTIPPYASRVVFELYKQTKPSHSDEDYVIRVLFNGKDVTNFLPFCKSALISEKHVWKGGKSYKQHFCPVESFYKFMSKDFFTSVNGTDFSNACGLS</sequence>
<dbReference type="InterPro" id="IPR029033">
    <property type="entry name" value="His_PPase_superfam"/>
</dbReference>
<protein>
    <recommendedName>
        <fullName evidence="5">2-phosphoxylose phosphatase 1</fullName>
    </recommendedName>
    <alternativeName>
        <fullName evidence="6">Acid phosphatase-like protein 2</fullName>
    </alternativeName>
</protein>
<dbReference type="GeneID" id="106475567"/>
<proteinExistence type="inferred from homology"/>
<keyword evidence="8" id="KW-1185">Reference proteome</keyword>
<dbReference type="Pfam" id="PF00328">
    <property type="entry name" value="His_Phos_2"/>
    <property type="match status" value="1"/>
</dbReference>
<dbReference type="Proteomes" id="UP000694941">
    <property type="component" value="Unplaced"/>
</dbReference>
<comment type="catalytic activity">
    <reaction evidence="1">
        <text>a phosphate monoester + H2O = an alcohol + phosphate</text>
        <dbReference type="Rhea" id="RHEA:15017"/>
        <dbReference type="ChEBI" id="CHEBI:15377"/>
        <dbReference type="ChEBI" id="CHEBI:30879"/>
        <dbReference type="ChEBI" id="CHEBI:43474"/>
        <dbReference type="ChEBI" id="CHEBI:67140"/>
        <dbReference type="EC" id="3.1.3.2"/>
    </reaction>
</comment>
<dbReference type="InterPro" id="IPR033379">
    <property type="entry name" value="Acid_Pase_AS"/>
</dbReference>
<evidence type="ECO:0000313" key="9">
    <source>
        <dbReference type="RefSeq" id="XP_013791701.2"/>
    </source>
</evidence>
<gene>
    <name evidence="9" type="primary">LOC106475567</name>
</gene>
<evidence type="ECO:0000256" key="1">
    <source>
        <dbReference type="ARBA" id="ARBA00000032"/>
    </source>
</evidence>
<dbReference type="PANTHER" id="PTHR11567:SF110">
    <property type="entry name" value="2-PHOSPHOXYLOSE PHOSPHATASE 1"/>
    <property type="match status" value="1"/>
</dbReference>
<dbReference type="CDD" id="cd07061">
    <property type="entry name" value="HP_HAP_like"/>
    <property type="match status" value="1"/>
</dbReference>
<reference evidence="9" key="1">
    <citation type="submission" date="2025-08" db="UniProtKB">
        <authorList>
            <consortium name="RefSeq"/>
        </authorList>
    </citation>
    <scope>IDENTIFICATION</scope>
    <source>
        <tissue evidence="9">Muscle</tissue>
    </source>
</reference>
<dbReference type="RefSeq" id="XP_013791701.2">
    <property type="nucleotide sequence ID" value="XM_013936247.2"/>
</dbReference>
<organism evidence="8 9">
    <name type="scientific">Limulus polyphemus</name>
    <name type="common">Atlantic horseshoe crab</name>
    <dbReference type="NCBI Taxonomy" id="6850"/>
    <lineage>
        <taxon>Eukaryota</taxon>
        <taxon>Metazoa</taxon>
        <taxon>Ecdysozoa</taxon>
        <taxon>Arthropoda</taxon>
        <taxon>Chelicerata</taxon>
        <taxon>Merostomata</taxon>
        <taxon>Xiphosura</taxon>
        <taxon>Limulidae</taxon>
        <taxon>Limulus</taxon>
    </lineage>
</organism>
<comment type="catalytic activity">
    <reaction evidence="4">
        <text>3-O-[beta-D-GlcA-(1-&gt;3)-beta-D-Gal-(1-&gt;3)-beta-D-Gal-(1-&gt;4)-beta-D-2-O-P-Xyl]-L-seryl-[protein] + H2O = 3-O-(beta-D-GlcA-(1-&gt;3)-beta-D-Gal-(1-&gt;3)-beta-D-Gal-(1-&gt;4)-beta-D-Xyl)-L-seryl-[protein] + phosphate</text>
        <dbReference type="Rhea" id="RHEA:56512"/>
        <dbReference type="Rhea" id="RHEA-COMP:12573"/>
        <dbReference type="Rhea" id="RHEA-COMP:14559"/>
        <dbReference type="ChEBI" id="CHEBI:15377"/>
        <dbReference type="ChEBI" id="CHEBI:43474"/>
        <dbReference type="ChEBI" id="CHEBI:132093"/>
        <dbReference type="ChEBI" id="CHEBI:140495"/>
    </reaction>
</comment>
<keyword evidence="7" id="KW-1133">Transmembrane helix</keyword>
<keyword evidence="3" id="KW-0378">Hydrolase</keyword>
<evidence type="ECO:0000313" key="8">
    <source>
        <dbReference type="Proteomes" id="UP000694941"/>
    </source>
</evidence>